<dbReference type="AlphaFoldDB" id="A0A3B7MSI3"/>
<evidence type="ECO:0000256" key="1">
    <source>
        <dbReference type="ARBA" id="ARBA00023015"/>
    </source>
</evidence>
<protein>
    <submittedName>
        <fullName evidence="6">Sigma-70 family RNA polymerase sigma factor</fullName>
    </submittedName>
</protein>
<proteinExistence type="predicted"/>
<dbReference type="KEGG" id="pseg:D3H65_05545"/>
<organism evidence="6 7">
    <name type="scientific">Paraflavitalea soli</name>
    <dbReference type="NCBI Taxonomy" id="2315862"/>
    <lineage>
        <taxon>Bacteria</taxon>
        <taxon>Pseudomonadati</taxon>
        <taxon>Bacteroidota</taxon>
        <taxon>Chitinophagia</taxon>
        <taxon>Chitinophagales</taxon>
        <taxon>Chitinophagaceae</taxon>
        <taxon>Paraflavitalea</taxon>
    </lineage>
</organism>
<keyword evidence="2" id="KW-0731">Sigma factor</keyword>
<dbReference type="OrthoDB" id="665482at2"/>
<dbReference type="RefSeq" id="WP_119049309.1">
    <property type="nucleotide sequence ID" value="NZ_CP032157.1"/>
</dbReference>
<dbReference type="PANTHER" id="PTHR43133:SF8">
    <property type="entry name" value="RNA POLYMERASE SIGMA FACTOR HI_1459-RELATED"/>
    <property type="match status" value="1"/>
</dbReference>
<dbReference type="GO" id="GO:0006352">
    <property type="term" value="P:DNA-templated transcription initiation"/>
    <property type="evidence" value="ECO:0007669"/>
    <property type="project" value="InterPro"/>
</dbReference>
<evidence type="ECO:0000313" key="6">
    <source>
        <dbReference type="EMBL" id="AXY73471.1"/>
    </source>
</evidence>
<keyword evidence="7" id="KW-1185">Reference proteome</keyword>
<dbReference type="PANTHER" id="PTHR43133">
    <property type="entry name" value="RNA POLYMERASE ECF-TYPE SIGMA FACTO"/>
    <property type="match status" value="1"/>
</dbReference>
<dbReference type="InterPro" id="IPR014284">
    <property type="entry name" value="RNA_pol_sigma-70_dom"/>
</dbReference>
<name>A0A3B7MSI3_9BACT</name>
<dbReference type="Proteomes" id="UP000263900">
    <property type="component" value="Chromosome"/>
</dbReference>
<dbReference type="InterPro" id="IPR007627">
    <property type="entry name" value="RNA_pol_sigma70_r2"/>
</dbReference>
<evidence type="ECO:0000313" key="7">
    <source>
        <dbReference type="Proteomes" id="UP000263900"/>
    </source>
</evidence>
<dbReference type="Pfam" id="PF04542">
    <property type="entry name" value="Sigma70_r2"/>
    <property type="match status" value="1"/>
</dbReference>
<dbReference type="GO" id="GO:0003677">
    <property type="term" value="F:DNA binding"/>
    <property type="evidence" value="ECO:0007669"/>
    <property type="project" value="UniProtKB-KW"/>
</dbReference>
<keyword evidence="4" id="KW-0804">Transcription</keyword>
<dbReference type="NCBIfam" id="TIGR02937">
    <property type="entry name" value="sigma70-ECF"/>
    <property type="match status" value="1"/>
</dbReference>
<dbReference type="InterPro" id="IPR039425">
    <property type="entry name" value="RNA_pol_sigma-70-like"/>
</dbReference>
<dbReference type="GO" id="GO:0016987">
    <property type="term" value="F:sigma factor activity"/>
    <property type="evidence" value="ECO:0007669"/>
    <property type="project" value="UniProtKB-KW"/>
</dbReference>
<feature type="domain" description="RNA polymerase sigma-70 region 2" evidence="5">
    <location>
        <begin position="36"/>
        <end position="100"/>
    </location>
</feature>
<evidence type="ECO:0000256" key="3">
    <source>
        <dbReference type="ARBA" id="ARBA00023125"/>
    </source>
</evidence>
<dbReference type="EMBL" id="CP032157">
    <property type="protein sequence ID" value="AXY73471.1"/>
    <property type="molecule type" value="Genomic_DNA"/>
</dbReference>
<evidence type="ECO:0000259" key="5">
    <source>
        <dbReference type="Pfam" id="PF04542"/>
    </source>
</evidence>
<dbReference type="InterPro" id="IPR013325">
    <property type="entry name" value="RNA_pol_sigma_r2"/>
</dbReference>
<dbReference type="Gene3D" id="1.10.1740.10">
    <property type="match status" value="1"/>
</dbReference>
<reference evidence="6 7" key="1">
    <citation type="submission" date="2018-09" db="EMBL/GenBank/DDBJ databases">
        <title>Genome sequencing of strain 6GH32-13.</title>
        <authorList>
            <person name="Weon H.-Y."/>
            <person name="Heo J."/>
            <person name="Kwon S.-W."/>
        </authorList>
    </citation>
    <scope>NUCLEOTIDE SEQUENCE [LARGE SCALE GENOMIC DNA]</scope>
    <source>
        <strain evidence="6 7">5GH32-13</strain>
    </source>
</reference>
<evidence type="ECO:0000256" key="4">
    <source>
        <dbReference type="ARBA" id="ARBA00023163"/>
    </source>
</evidence>
<gene>
    <name evidence="6" type="ORF">D3H65_05545</name>
</gene>
<keyword evidence="1" id="KW-0805">Transcription regulation</keyword>
<sequence>MNESKHLPAADLRIIENLTLGGIHRRKGEEELFTTYMYFIHEGMRKFPLSEDESFDAYSDTILSAIEKIANGSFERASSLKTWLYKIFHNKSVDLLRKKATNKNKVHQTVSITDMLVHVSDAAKSIVQKLADQADEKLLKQRLAEIGDTCHQLLQLSAEGHTDKEIASLMEYKTADVVKTSRLRCLEKLRRLYNPT</sequence>
<dbReference type="SUPFAM" id="SSF88946">
    <property type="entry name" value="Sigma2 domain of RNA polymerase sigma factors"/>
    <property type="match status" value="1"/>
</dbReference>
<accession>A0A3B7MSI3</accession>
<evidence type="ECO:0000256" key="2">
    <source>
        <dbReference type="ARBA" id="ARBA00023082"/>
    </source>
</evidence>
<keyword evidence="3" id="KW-0238">DNA-binding</keyword>